<gene>
    <name evidence="2" type="ORF">EW145_g6283</name>
</gene>
<comment type="caution">
    <text evidence="2">The sequence shown here is derived from an EMBL/GenBank/DDBJ whole genome shotgun (WGS) entry which is preliminary data.</text>
</comment>
<evidence type="ECO:0000313" key="3">
    <source>
        <dbReference type="Proteomes" id="UP000308199"/>
    </source>
</evidence>
<dbReference type="Proteomes" id="UP000308199">
    <property type="component" value="Unassembled WGS sequence"/>
</dbReference>
<feature type="region of interest" description="Disordered" evidence="1">
    <location>
        <begin position="88"/>
        <end position="349"/>
    </location>
</feature>
<accession>A0A4S4KX72</accession>
<evidence type="ECO:0000256" key="1">
    <source>
        <dbReference type="SAM" id="MobiDB-lite"/>
    </source>
</evidence>
<feature type="compositionally biased region" description="Basic and acidic residues" evidence="1">
    <location>
        <begin position="135"/>
        <end position="153"/>
    </location>
</feature>
<feature type="compositionally biased region" description="Low complexity" evidence="1">
    <location>
        <begin position="229"/>
        <end position="243"/>
    </location>
</feature>
<feature type="region of interest" description="Disordered" evidence="1">
    <location>
        <begin position="11"/>
        <end position="36"/>
    </location>
</feature>
<dbReference type="AlphaFoldDB" id="A0A4S4KX72"/>
<feature type="compositionally biased region" description="Low complexity" evidence="1">
    <location>
        <begin position="369"/>
        <end position="380"/>
    </location>
</feature>
<feature type="compositionally biased region" description="Low complexity" evidence="1">
    <location>
        <begin position="302"/>
        <end position="334"/>
    </location>
</feature>
<sequence length="414" mass="43518">MNPFYAARLREQITGNHEPRGTGASRSNHAVGNAPKTEDLNITHNIHHDIVSDLCKNDAVYLTFDEDSIERDGTDVWDSISNKALSPRQRIENGSASMYNANDGDDEPPVGSGGTTTKESDPIISAKQVQPPVKESNDEEGHNLSENEIEERSGPITRGRVAAANKGNGKEMGNVIKPASPSNSVGPRARAIVKTKKTTRIPQAKSKAKAKEALPEFVRNDDAAVTEAGPSGRPLRGGSRTQTPGPPPAPTTTLTTRKIRGKKTVITDPPGPSTATEGTRGGKRRASDDDGDDTPKKKGRTAAPAAPARVVAKPPARVAAKPAAPAVARSAPSSKPAPRPAPAPIAAAAPVVTTPFVGVRVTRSRRLMNPPANVAATAQAPPAPAVPTTPAETRQPARSRHPDATLAGRRPFRH</sequence>
<dbReference type="EMBL" id="SGPK01000458">
    <property type="protein sequence ID" value="THH03404.1"/>
    <property type="molecule type" value="Genomic_DNA"/>
</dbReference>
<organism evidence="2 3">
    <name type="scientific">Phellinidium pouzarii</name>
    <dbReference type="NCBI Taxonomy" id="167371"/>
    <lineage>
        <taxon>Eukaryota</taxon>
        <taxon>Fungi</taxon>
        <taxon>Dikarya</taxon>
        <taxon>Basidiomycota</taxon>
        <taxon>Agaricomycotina</taxon>
        <taxon>Agaricomycetes</taxon>
        <taxon>Hymenochaetales</taxon>
        <taxon>Hymenochaetaceae</taxon>
        <taxon>Phellinidium</taxon>
    </lineage>
</organism>
<protein>
    <submittedName>
        <fullName evidence="2">Uncharacterized protein</fullName>
    </submittedName>
</protein>
<evidence type="ECO:0000313" key="2">
    <source>
        <dbReference type="EMBL" id="THH03404.1"/>
    </source>
</evidence>
<keyword evidence="3" id="KW-1185">Reference proteome</keyword>
<name>A0A4S4KX72_9AGAM</name>
<feature type="compositionally biased region" description="Basic and acidic residues" evidence="1">
    <location>
        <begin position="209"/>
        <end position="222"/>
    </location>
</feature>
<proteinExistence type="predicted"/>
<reference evidence="2 3" key="1">
    <citation type="submission" date="2019-02" db="EMBL/GenBank/DDBJ databases">
        <title>Genome sequencing of the rare red list fungi Phellinidium pouzarii.</title>
        <authorList>
            <person name="Buettner E."/>
            <person name="Kellner H."/>
        </authorList>
    </citation>
    <scope>NUCLEOTIDE SEQUENCE [LARGE SCALE GENOMIC DNA]</scope>
    <source>
        <strain evidence="2 3">DSM 108285</strain>
    </source>
</reference>
<feature type="compositionally biased region" description="Basic and acidic residues" evidence="1">
    <location>
        <begin position="285"/>
        <end position="296"/>
    </location>
</feature>
<feature type="region of interest" description="Disordered" evidence="1">
    <location>
        <begin position="368"/>
        <end position="414"/>
    </location>
</feature>